<dbReference type="InterPro" id="IPR032710">
    <property type="entry name" value="NTF2-like_dom_sf"/>
</dbReference>
<dbReference type="PANTHER" id="PTHR33703">
    <property type="entry name" value="OS07G0691300 PROTEIN"/>
    <property type="match status" value="1"/>
</dbReference>
<gene>
    <name evidence="1" type="ORF">H6P81_008073</name>
</gene>
<organism evidence="1 2">
    <name type="scientific">Aristolochia fimbriata</name>
    <name type="common">White veined hardy Dutchman's pipe vine</name>
    <dbReference type="NCBI Taxonomy" id="158543"/>
    <lineage>
        <taxon>Eukaryota</taxon>
        <taxon>Viridiplantae</taxon>
        <taxon>Streptophyta</taxon>
        <taxon>Embryophyta</taxon>
        <taxon>Tracheophyta</taxon>
        <taxon>Spermatophyta</taxon>
        <taxon>Magnoliopsida</taxon>
        <taxon>Magnoliidae</taxon>
        <taxon>Piperales</taxon>
        <taxon>Aristolochiaceae</taxon>
        <taxon>Aristolochia</taxon>
    </lineage>
</organism>
<accession>A0AAV7F3D0</accession>
<dbReference type="Gene3D" id="3.10.450.50">
    <property type="match status" value="1"/>
</dbReference>
<keyword evidence="2" id="KW-1185">Reference proteome</keyword>
<dbReference type="Pfam" id="PF07107">
    <property type="entry name" value="WI12"/>
    <property type="match status" value="1"/>
</dbReference>
<dbReference type="EMBL" id="JAINDJ010000003">
    <property type="protein sequence ID" value="KAG9455169.1"/>
    <property type="molecule type" value="Genomic_DNA"/>
</dbReference>
<evidence type="ECO:0008006" key="3">
    <source>
        <dbReference type="Google" id="ProtNLM"/>
    </source>
</evidence>
<dbReference type="InterPro" id="IPR009798">
    <property type="entry name" value="Wun1-like"/>
</dbReference>
<dbReference type="Proteomes" id="UP000825729">
    <property type="component" value="Unassembled WGS sequence"/>
</dbReference>
<protein>
    <recommendedName>
        <fullName evidence="3">Wound-induced protein 1</fullName>
    </recommendedName>
</protein>
<dbReference type="PANTHER" id="PTHR33703:SF16">
    <property type="entry name" value="OS05G0342100 PROTEIN"/>
    <property type="match status" value="1"/>
</dbReference>
<comment type="caution">
    <text evidence="1">The sequence shown here is derived from an EMBL/GenBank/DDBJ whole genome shotgun (WGS) entry which is preliminary data.</text>
</comment>
<name>A0AAV7F3D0_ARIFI</name>
<reference evidence="1 2" key="1">
    <citation type="submission" date="2021-07" db="EMBL/GenBank/DDBJ databases">
        <title>The Aristolochia fimbriata genome: insights into angiosperm evolution, floral development and chemical biosynthesis.</title>
        <authorList>
            <person name="Jiao Y."/>
        </authorList>
    </citation>
    <scope>NUCLEOTIDE SEQUENCE [LARGE SCALE GENOMIC DNA]</scope>
    <source>
        <strain evidence="1">IBCAS-2021</strain>
        <tissue evidence="1">Leaf</tissue>
    </source>
</reference>
<evidence type="ECO:0000313" key="1">
    <source>
        <dbReference type="EMBL" id="KAG9455169.1"/>
    </source>
</evidence>
<sequence>MESPAESPVRDERATVEILYGALVEGELGTVARLLAPDLEWWFHGPPQCQHMKRLLTGASARLDFRFVPRRITPIGGRIFVEGWEGARVYWAHVWTLRDGVITQFREYFNTWLTVRDLSVGPFMWEPNRVGTGTTLWRSGPMENPNGSFPEIVLAI</sequence>
<proteinExistence type="predicted"/>
<evidence type="ECO:0000313" key="2">
    <source>
        <dbReference type="Proteomes" id="UP000825729"/>
    </source>
</evidence>
<dbReference type="SUPFAM" id="SSF54427">
    <property type="entry name" value="NTF2-like"/>
    <property type="match status" value="1"/>
</dbReference>
<dbReference type="AlphaFoldDB" id="A0AAV7F3D0"/>